<gene>
    <name evidence="1" type="ORF">HP550_01625</name>
</gene>
<dbReference type="RefSeq" id="WP_175345855.1">
    <property type="nucleotide sequence ID" value="NZ_JABMCI010000037.1"/>
</dbReference>
<proteinExistence type="predicted"/>
<accession>A0A7Y6DV09</accession>
<keyword evidence="2" id="KW-1185">Reference proteome</keyword>
<dbReference type="PANTHER" id="PTHR35788:SF1">
    <property type="entry name" value="EXPORTED PROTEIN"/>
    <property type="match status" value="1"/>
</dbReference>
<dbReference type="Proteomes" id="UP000565724">
    <property type="component" value="Unassembled WGS sequence"/>
</dbReference>
<dbReference type="PANTHER" id="PTHR35788">
    <property type="entry name" value="EXPORTED PROTEIN-RELATED"/>
    <property type="match status" value="1"/>
</dbReference>
<evidence type="ECO:0000313" key="1">
    <source>
        <dbReference type="EMBL" id="NUU15951.1"/>
    </source>
</evidence>
<dbReference type="AlphaFoldDB" id="A0A7Y6DV09"/>
<dbReference type="InterPro" id="IPR007391">
    <property type="entry name" value="Vancomycin_resist_VanW"/>
</dbReference>
<evidence type="ECO:0000313" key="2">
    <source>
        <dbReference type="Proteomes" id="UP000565724"/>
    </source>
</evidence>
<dbReference type="InterPro" id="IPR052913">
    <property type="entry name" value="Glycopeptide_resist_protein"/>
</dbReference>
<organism evidence="1 2">
    <name type="scientific">Cellulomonas humilata</name>
    <dbReference type="NCBI Taxonomy" id="144055"/>
    <lineage>
        <taxon>Bacteria</taxon>
        <taxon>Bacillati</taxon>
        <taxon>Actinomycetota</taxon>
        <taxon>Actinomycetes</taxon>
        <taxon>Micrococcales</taxon>
        <taxon>Cellulomonadaceae</taxon>
        <taxon>Cellulomonas</taxon>
    </lineage>
</organism>
<reference evidence="1 2" key="1">
    <citation type="submission" date="2020-05" db="EMBL/GenBank/DDBJ databases">
        <title>Genome Sequencing of Type Strains.</title>
        <authorList>
            <person name="Lemaire J.F."/>
            <person name="Inderbitzin P."/>
            <person name="Gregorio O.A."/>
            <person name="Collins S.B."/>
            <person name="Wespe N."/>
            <person name="Knight-Connoni V."/>
        </authorList>
    </citation>
    <scope>NUCLEOTIDE SEQUENCE [LARGE SCALE GENOMIC DNA]</scope>
    <source>
        <strain evidence="1 2">ATCC 25174</strain>
    </source>
</reference>
<dbReference type="Pfam" id="PF04294">
    <property type="entry name" value="VanW"/>
    <property type="match status" value="1"/>
</dbReference>
<comment type="caution">
    <text evidence="1">The sequence shown here is derived from an EMBL/GenBank/DDBJ whole genome shotgun (WGS) entry which is preliminary data.</text>
</comment>
<dbReference type="EMBL" id="JABMCI010000037">
    <property type="protein sequence ID" value="NUU15951.1"/>
    <property type="molecule type" value="Genomic_DNA"/>
</dbReference>
<sequence length="572" mass="59586">MFEAEDGKRRWPRRLLLVLGIVLVLCAVYVGASYALADRVPRGASVAGVDIGGLPSADAVTRLDDELADATTQPIEVVANDVQATIDPTAAGLTFDARATVDRLTGVDLADPGRLWAHLVGVGAQDPVTSVDDDALSAAIGDLGTSLALPPVDGTVVFVDASAQSTDAVDGWDLDQPGAADTLESDWLVAARPIELPTVTVEPDITQAETDATLESARKVTSAPVAVAVEGRTATLDAATLAANASFVPTDGSLVLQMNGEGLAAVVLTQLPDLLTQSADAHFEFVNDAPVIIPGTPGTSLDPVALAAGVGTAATASDRTAPVELVEADPSQSTAELEALGVKEIVSEFSTPLNSEPRRTINITNGASKISGTLIRPGETFSLTEALGPIDAAHGYVEAGAIVSGEHTDAWGGGLSQVSTTTYNAGFLAGFEDVEHRPHSEWFSRYPEGREATIFTGTLDMRWKNNTPHGALVQAWVSGGRVYVRIWGTKYWTVESSTSPRSGVVAPTTVYSQSPTCEAQGAGNPGFSVTVTRRTYLNGALEKTESNSWRYKPQNKIICGAPPAATPPPATP</sequence>
<name>A0A7Y6DV09_9CELL</name>
<protein>
    <submittedName>
        <fullName evidence="1">Vanomycin resistance protein VanB</fullName>
    </submittedName>
</protein>